<evidence type="ECO:0000313" key="2">
    <source>
        <dbReference type="Proteomes" id="UP001198901"/>
    </source>
</evidence>
<sequence length="122" mass="15192">MFWKTKYKLESKKVFQSKIEKYYLNLADNKIPKENVTELSEYITNLIYEYYQDCWKKYPKSRKRYSELKIEDLENPFYQHRIFDFLKSKTDNNYVGFTRQLLGLNESEFLEFEKRKNEFENM</sequence>
<keyword evidence="2" id="KW-1185">Reference proteome</keyword>
<comment type="caution">
    <text evidence="1">The sequence shown here is derived from an EMBL/GenBank/DDBJ whole genome shotgun (WGS) entry which is preliminary data.</text>
</comment>
<reference evidence="2" key="1">
    <citation type="submission" date="2023-07" db="EMBL/GenBank/DDBJ databases">
        <authorList>
            <person name="Yue Y."/>
        </authorList>
    </citation>
    <scope>NUCLEOTIDE SEQUENCE [LARGE SCALE GENOMIC DNA]</scope>
    <source>
        <strain evidence="2">D23</strain>
    </source>
</reference>
<organism evidence="1 2">
    <name type="scientific">Winogradskyella alexanderae</name>
    <dbReference type="NCBI Taxonomy" id="2877123"/>
    <lineage>
        <taxon>Bacteria</taxon>
        <taxon>Pseudomonadati</taxon>
        <taxon>Bacteroidota</taxon>
        <taxon>Flavobacteriia</taxon>
        <taxon>Flavobacteriales</taxon>
        <taxon>Flavobacteriaceae</taxon>
        <taxon>Winogradskyella</taxon>
    </lineage>
</organism>
<dbReference type="RefSeq" id="WP_224531989.1">
    <property type="nucleotide sequence ID" value="NZ_JAIUJR010000039.1"/>
</dbReference>
<name>A0ABS7XV93_9FLAO</name>
<evidence type="ECO:0000313" key="1">
    <source>
        <dbReference type="EMBL" id="MCA0133952.1"/>
    </source>
</evidence>
<protein>
    <submittedName>
        <fullName evidence="1">Uncharacterized protein</fullName>
    </submittedName>
</protein>
<dbReference type="EMBL" id="JAIUJR010000039">
    <property type="protein sequence ID" value="MCA0133952.1"/>
    <property type="molecule type" value="Genomic_DNA"/>
</dbReference>
<gene>
    <name evidence="1" type="ORF">LBU54_15275</name>
</gene>
<accession>A0ABS7XV93</accession>
<proteinExistence type="predicted"/>
<dbReference type="Proteomes" id="UP001198901">
    <property type="component" value="Unassembled WGS sequence"/>
</dbReference>